<comment type="caution">
    <text evidence="1">The sequence shown here is derived from an EMBL/GenBank/DDBJ whole genome shotgun (WGS) entry which is preliminary data.</text>
</comment>
<protein>
    <submittedName>
        <fullName evidence="1">Uncharacterized protein</fullName>
    </submittedName>
</protein>
<reference evidence="2" key="1">
    <citation type="submission" date="2017-04" db="EMBL/GenBank/DDBJ databases">
        <title>Function of individual gut microbiota members based on whole genome sequencing of pure cultures obtained from chicken caecum.</title>
        <authorList>
            <person name="Medvecky M."/>
            <person name="Cejkova D."/>
            <person name="Polansky O."/>
            <person name="Karasova D."/>
            <person name="Kubasova T."/>
            <person name="Cizek A."/>
            <person name="Rychlik I."/>
        </authorList>
    </citation>
    <scope>NUCLEOTIDE SEQUENCE [LARGE SCALE GENOMIC DNA]</scope>
    <source>
        <strain evidence="2">An178</strain>
    </source>
</reference>
<keyword evidence="2" id="KW-1185">Reference proteome</keyword>
<name>A0A1Y4LLK3_9FIRM</name>
<sequence length="96" mass="11230">MENKNDTIILVQEDQNIVIKVNDETVITLNKSMNKLETKLIFDKLNICENYSFAFISGDTPKEKELEVIFKYVYKFLTDLKNEIDNIDYTKIGENS</sequence>
<dbReference type="AlphaFoldDB" id="A0A1Y4LLK3"/>
<dbReference type="Proteomes" id="UP000195447">
    <property type="component" value="Unassembled WGS sequence"/>
</dbReference>
<dbReference type="EMBL" id="NFKM01000020">
    <property type="protein sequence ID" value="OUP57584.1"/>
    <property type="molecule type" value="Genomic_DNA"/>
</dbReference>
<accession>A0A1Y4LLK3</accession>
<dbReference type="RefSeq" id="WP_087159050.1">
    <property type="nucleotide sequence ID" value="NZ_NFKM01000020.1"/>
</dbReference>
<proteinExistence type="predicted"/>
<gene>
    <name evidence="1" type="ORF">B5F14_08880</name>
</gene>
<evidence type="ECO:0000313" key="2">
    <source>
        <dbReference type="Proteomes" id="UP000195447"/>
    </source>
</evidence>
<organism evidence="1 2">
    <name type="scientific">Faecalitalea cylindroides</name>
    <dbReference type="NCBI Taxonomy" id="39483"/>
    <lineage>
        <taxon>Bacteria</taxon>
        <taxon>Bacillati</taxon>
        <taxon>Bacillota</taxon>
        <taxon>Erysipelotrichia</taxon>
        <taxon>Erysipelotrichales</taxon>
        <taxon>Erysipelotrichaceae</taxon>
        <taxon>Faecalitalea</taxon>
    </lineage>
</organism>
<evidence type="ECO:0000313" key="1">
    <source>
        <dbReference type="EMBL" id="OUP57584.1"/>
    </source>
</evidence>